<dbReference type="InterPro" id="IPR014284">
    <property type="entry name" value="RNA_pol_sigma-70_dom"/>
</dbReference>
<proteinExistence type="inferred from homology"/>
<dbReference type="InterPro" id="IPR039425">
    <property type="entry name" value="RNA_pol_sigma-70-like"/>
</dbReference>
<dbReference type="AlphaFoldDB" id="A0A9X2JKI5"/>
<evidence type="ECO:0000256" key="1">
    <source>
        <dbReference type="ARBA" id="ARBA00010641"/>
    </source>
</evidence>
<feature type="domain" description="RNA polymerase sigma-70 region 2" evidence="5">
    <location>
        <begin position="32"/>
        <end position="94"/>
    </location>
</feature>
<evidence type="ECO:0000256" key="3">
    <source>
        <dbReference type="ARBA" id="ARBA00023082"/>
    </source>
</evidence>
<sequence length="187" mass="21392">MDHTGASQDNTEEQPGLKPGEVGLAALWENARDAIFAYLLAEIGTIHDAEDLLQEVAVAVAKNFHKHDREHSFVAWALGIARNKALMYYRQRKRDRLAFGEDMMRIVASHLETMPSRSDDQRREALLECLRSLSQDRRSLLKMRYSREMNLVQISESMGVSVPALKGQLFRVRKVLAKCVQRRLATR</sequence>
<accession>A0A9X2JKI5</accession>
<evidence type="ECO:0000313" key="8">
    <source>
        <dbReference type="Proteomes" id="UP001155241"/>
    </source>
</evidence>
<dbReference type="InterPro" id="IPR013249">
    <property type="entry name" value="RNA_pol_sigma70_r4_t2"/>
</dbReference>
<dbReference type="PANTHER" id="PTHR43133">
    <property type="entry name" value="RNA POLYMERASE ECF-TYPE SIGMA FACTO"/>
    <property type="match status" value="1"/>
</dbReference>
<dbReference type="InterPro" id="IPR013324">
    <property type="entry name" value="RNA_pol_sigma_r3/r4-like"/>
</dbReference>
<dbReference type="NCBIfam" id="TIGR02937">
    <property type="entry name" value="sigma70-ECF"/>
    <property type="match status" value="1"/>
</dbReference>
<dbReference type="GO" id="GO:0003677">
    <property type="term" value="F:DNA binding"/>
    <property type="evidence" value="ECO:0007669"/>
    <property type="project" value="InterPro"/>
</dbReference>
<organism evidence="7 8">
    <name type="scientific">Aeoliella straminimaris</name>
    <dbReference type="NCBI Taxonomy" id="2954799"/>
    <lineage>
        <taxon>Bacteria</taxon>
        <taxon>Pseudomonadati</taxon>
        <taxon>Planctomycetota</taxon>
        <taxon>Planctomycetia</taxon>
        <taxon>Pirellulales</taxon>
        <taxon>Lacipirellulaceae</taxon>
        <taxon>Aeoliella</taxon>
    </lineage>
</organism>
<feature type="domain" description="RNA polymerase sigma factor 70 region 4 type 2" evidence="6">
    <location>
        <begin position="123"/>
        <end position="174"/>
    </location>
</feature>
<dbReference type="InterPro" id="IPR013325">
    <property type="entry name" value="RNA_pol_sigma_r2"/>
</dbReference>
<dbReference type="NCBIfam" id="TIGR02989">
    <property type="entry name" value="Sig-70_gvs1"/>
    <property type="match status" value="1"/>
</dbReference>
<evidence type="ECO:0000256" key="2">
    <source>
        <dbReference type="ARBA" id="ARBA00023015"/>
    </source>
</evidence>
<name>A0A9X2JKI5_9BACT</name>
<dbReference type="PANTHER" id="PTHR43133:SF51">
    <property type="entry name" value="RNA POLYMERASE SIGMA FACTOR"/>
    <property type="match status" value="1"/>
</dbReference>
<dbReference type="Gene3D" id="1.10.1740.10">
    <property type="match status" value="1"/>
</dbReference>
<keyword evidence="2" id="KW-0805">Transcription regulation</keyword>
<dbReference type="Proteomes" id="UP001155241">
    <property type="component" value="Unassembled WGS sequence"/>
</dbReference>
<keyword evidence="8" id="KW-1185">Reference proteome</keyword>
<dbReference type="SUPFAM" id="SSF88659">
    <property type="entry name" value="Sigma3 and sigma4 domains of RNA polymerase sigma factors"/>
    <property type="match status" value="1"/>
</dbReference>
<comment type="caution">
    <text evidence="7">The sequence shown here is derived from an EMBL/GenBank/DDBJ whole genome shotgun (WGS) entry which is preliminary data.</text>
</comment>
<evidence type="ECO:0000313" key="7">
    <source>
        <dbReference type="EMBL" id="MCO6046619.1"/>
    </source>
</evidence>
<reference evidence="7" key="1">
    <citation type="submission" date="2022-06" db="EMBL/GenBank/DDBJ databases">
        <title>Aeoliella straminimaris, a novel planctomycete from sediments.</title>
        <authorList>
            <person name="Vitorino I.R."/>
            <person name="Lage O.M."/>
        </authorList>
    </citation>
    <scope>NUCLEOTIDE SEQUENCE</scope>
    <source>
        <strain evidence="7">ICT_H6.2</strain>
    </source>
</reference>
<keyword evidence="4" id="KW-0804">Transcription</keyword>
<dbReference type="RefSeq" id="WP_252854733.1">
    <property type="nucleotide sequence ID" value="NZ_JAMXLR010000076.1"/>
</dbReference>
<evidence type="ECO:0000256" key="4">
    <source>
        <dbReference type="ARBA" id="ARBA00023163"/>
    </source>
</evidence>
<gene>
    <name evidence="7" type="ORF">NG895_22195</name>
</gene>
<dbReference type="GO" id="GO:0016987">
    <property type="term" value="F:sigma factor activity"/>
    <property type="evidence" value="ECO:0007669"/>
    <property type="project" value="UniProtKB-KW"/>
</dbReference>
<evidence type="ECO:0000259" key="5">
    <source>
        <dbReference type="Pfam" id="PF04542"/>
    </source>
</evidence>
<dbReference type="GO" id="GO:0006352">
    <property type="term" value="P:DNA-templated transcription initiation"/>
    <property type="evidence" value="ECO:0007669"/>
    <property type="project" value="InterPro"/>
</dbReference>
<keyword evidence="3" id="KW-0731">Sigma factor</keyword>
<dbReference type="InterPro" id="IPR014331">
    <property type="entry name" value="RNA_pol_sigma70_ECF_RHOBA"/>
</dbReference>
<dbReference type="Pfam" id="PF08281">
    <property type="entry name" value="Sigma70_r4_2"/>
    <property type="match status" value="1"/>
</dbReference>
<dbReference type="Gene3D" id="1.10.10.10">
    <property type="entry name" value="Winged helix-like DNA-binding domain superfamily/Winged helix DNA-binding domain"/>
    <property type="match status" value="1"/>
</dbReference>
<comment type="similarity">
    <text evidence="1">Belongs to the sigma-70 factor family. ECF subfamily.</text>
</comment>
<dbReference type="SUPFAM" id="SSF88946">
    <property type="entry name" value="Sigma2 domain of RNA polymerase sigma factors"/>
    <property type="match status" value="1"/>
</dbReference>
<dbReference type="InterPro" id="IPR007627">
    <property type="entry name" value="RNA_pol_sigma70_r2"/>
</dbReference>
<protein>
    <submittedName>
        <fullName evidence="7">Sigma-70 family RNA polymerase sigma factor</fullName>
    </submittedName>
</protein>
<dbReference type="InterPro" id="IPR036388">
    <property type="entry name" value="WH-like_DNA-bd_sf"/>
</dbReference>
<dbReference type="EMBL" id="JAMXLR010000076">
    <property type="protein sequence ID" value="MCO6046619.1"/>
    <property type="molecule type" value="Genomic_DNA"/>
</dbReference>
<evidence type="ECO:0000259" key="6">
    <source>
        <dbReference type="Pfam" id="PF08281"/>
    </source>
</evidence>
<dbReference type="Pfam" id="PF04542">
    <property type="entry name" value="Sigma70_r2"/>
    <property type="match status" value="1"/>
</dbReference>